<evidence type="ECO:0000256" key="2">
    <source>
        <dbReference type="ARBA" id="ARBA00013161"/>
    </source>
</evidence>
<dbReference type="PANTHER" id="PTHR43766:SF1">
    <property type="entry name" value="TRYPTOPHAN--TRNA LIGASE, MITOCHONDRIAL"/>
    <property type="match status" value="1"/>
</dbReference>
<organism evidence="9 10">
    <name type="scientific">Asanoa iriomotensis</name>
    <dbReference type="NCBI Taxonomy" id="234613"/>
    <lineage>
        <taxon>Bacteria</taxon>
        <taxon>Bacillati</taxon>
        <taxon>Actinomycetota</taxon>
        <taxon>Actinomycetes</taxon>
        <taxon>Micromonosporales</taxon>
        <taxon>Micromonosporaceae</taxon>
        <taxon>Asanoa</taxon>
    </lineage>
</organism>
<dbReference type="InterPro" id="IPR014729">
    <property type="entry name" value="Rossmann-like_a/b/a_fold"/>
</dbReference>
<keyword evidence="3 8" id="KW-0436">Ligase</keyword>
<dbReference type="Pfam" id="PF00579">
    <property type="entry name" value="tRNA-synt_1b"/>
    <property type="match status" value="2"/>
</dbReference>
<evidence type="ECO:0000313" key="9">
    <source>
        <dbReference type="EMBL" id="GIF56020.1"/>
    </source>
</evidence>
<evidence type="ECO:0000256" key="5">
    <source>
        <dbReference type="ARBA" id="ARBA00022840"/>
    </source>
</evidence>
<evidence type="ECO:0000313" key="10">
    <source>
        <dbReference type="Proteomes" id="UP000624325"/>
    </source>
</evidence>
<proteinExistence type="inferred from homology"/>
<dbReference type="Gene3D" id="1.10.240.10">
    <property type="entry name" value="Tyrosyl-Transfer RNA Synthetase"/>
    <property type="match status" value="1"/>
</dbReference>
<dbReference type="GO" id="GO:0016874">
    <property type="term" value="F:ligase activity"/>
    <property type="evidence" value="ECO:0007669"/>
    <property type="project" value="UniProtKB-KW"/>
</dbReference>
<comment type="similarity">
    <text evidence="1 8">Belongs to the class-I aminoacyl-tRNA synthetase family.</text>
</comment>
<keyword evidence="4 8" id="KW-0547">Nucleotide-binding</keyword>
<evidence type="ECO:0000256" key="8">
    <source>
        <dbReference type="RuleBase" id="RU363036"/>
    </source>
</evidence>
<dbReference type="InterPro" id="IPR002305">
    <property type="entry name" value="aa-tRNA-synth_Ic"/>
</dbReference>
<dbReference type="PROSITE" id="PS00178">
    <property type="entry name" value="AA_TRNA_LIGASE_I"/>
    <property type="match status" value="1"/>
</dbReference>
<dbReference type="Gene3D" id="3.40.50.620">
    <property type="entry name" value="HUPs"/>
    <property type="match status" value="2"/>
</dbReference>
<evidence type="ECO:0000256" key="6">
    <source>
        <dbReference type="ARBA" id="ARBA00022917"/>
    </source>
</evidence>
<gene>
    <name evidence="9" type="primary">trpS_2</name>
    <name evidence="9" type="ORF">Air01nite_21150</name>
</gene>
<dbReference type="SUPFAM" id="SSF52374">
    <property type="entry name" value="Nucleotidylyl transferase"/>
    <property type="match status" value="1"/>
</dbReference>
<dbReference type="RefSeq" id="WP_203701813.1">
    <property type="nucleotide sequence ID" value="NZ_BAAALU010000008.1"/>
</dbReference>
<dbReference type="InterPro" id="IPR001412">
    <property type="entry name" value="aa-tRNA-synth_I_CS"/>
</dbReference>
<evidence type="ECO:0000256" key="3">
    <source>
        <dbReference type="ARBA" id="ARBA00022598"/>
    </source>
</evidence>
<name>A0ABQ4C155_9ACTN</name>
<dbReference type="EMBL" id="BONC01000011">
    <property type="protein sequence ID" value="GIF56020.1"/>
    <property type="molecule type" value="Genomic_DNA"/>
</dbReference>
<comment type="caution">
    <text evidence="9">The sequence shown here is derived from an EMBL/GenBank/DDBJ whole genome shotgun (WGS) entry which is preliminary data.</text>
</comment>
<keyword evidence="10" id="KW-1185">Reference proteome</keyword>
<dbReference type="EC" id="6.1.1.2" evidence="2"/>
<evidence type="ECO:0000256" key="4">
    <source>
        <dbReference type="ARBA" id="ARBA00022741"/>
    </source>
</evidence>
<dbReference type="PRINTS" id="PR01039">
    <property type="entry name" value="TRNASYNTHTRP"/>
</dbReference>
<reference evidence="9 10" key="1">
    <citation type="submission" date="2021-01" db="EMBL/GenBank/DDBJ databases">
        <title>Whole genome shotgun sequence of Asanoa iriomotensis NBRC 100142.</title>
        <authorList>
            <person name="Komaki H."/>
            <person name="Tamura T."/>
        </authorList>
    </citation>
    <scope>NUCLEOTIDE SEQUENCE [LARGE SCALE GENOMIC DNA]</scope>
    <source>
        <strain evidence="9 10">NBRC 100142</strain>
    </source>
</reference>
<keyword evidence="6 8" id="KW-0648">Protein biosynthesis</keyword>
<accession>A0ABQ4C155</accession>
<keyword evidence="7 8" id="KW-0030">Aminoacyl-tRNA synthetase</keyword>
<evidence type="ECO:0000256" key="7">
    <source>
        <dbReference type="ARBA" id="ARBA00023146"/>
    </source>
</evidence>
<keyword evidence="5 8" id="KW-0067">ATP-binding</keyword>
<dbReference type="Proteomes" id="UP000624325">
    <property type="component" value="Unassembled WGS sequence"/>
</dbReference>
<dbReference type="InterPro" id="IPR002306">
    <property type="entry name" value="Trp-tRNA-ligase"/>
</dbReference>
<evidence type="ECO:0000256" key="1">
    <source>
        <dbReference type="ARBA" id="ARBA00005594"/>
    </source>
</evidence>
<protein>
    <recommendedName>
        <fullName evidence="2">tryptophan--tRNA ligase</fullName>
        <ecNumber evidence="2">6.1.1.2</ecNumber>
    </recommendedName>
</protein>
<dbReference type="InterPro" id="IPR050203">
    <property type="entry name" value="Trp-tRNA_synthetase"/>
</dbReference>
<sequence>MTTTVATRRLTGLKPTGELHLGNLLGAIAPMVRDQYTTDSIVFLADLRALTMAHEPRTLRETTLRQATVLLAAGLDPDRTLFYVQSQVPDHAELHYLLECTTWYGEAMQAADILLHDATHVPVGDDQRQHVALTREVAKRFNRRYGPTFVVPEAVVPPVAARVMDLANPTVKMGKTTSSASGAIGLLDPPALVIRKIERAVTDSDGSIGYDRALRPGVSNLLEILAACVGGSPVAVGAELRGYAELRRATAEAVLGLLRPLQAAYGTLARDPGYVRRLLAEGAEQARARTAETVFRAKRAIGVLT</sequence>
<dbReference type="PANTHER" id="PTHR43766">
    <property type="entry name" value="TRYPTOPHAN--TRNA LIGASE, MITOCHONDRIAL"/>
    <property type="match status" value="1"/>
</dbReference>